<feature type="region of interest" description="Disordered" evidence="1">
    <location>
        <begin position="380"/>
        <end position="412"/>
    </location>
</feature>
<keyword evidence="2" id="KW-0812">Transmembrane</keyword>
<feature type="transmembrane region" description="Helical" evidence="2">
    <location>
        <begin position="233"/>
        <end position="253"/>
    </location>
</feature>
<dbReference type="VEuPathDB" id="FungiDB:A1O9_09435"/>
<gene>
    <name evidence="3" type="ORF">A1O9_09435</name>
</gene>
<evidence type="ECO:0000256" key="2">
    <source>
        <dbReference type="SAM" id="Phobius"/>
    </source>
</evidence>
<evidence type="ECO:0000256" key="1">
    <source>
        <dbReference type="SAM" id="MobiDB-lite"/>
    </source>
</evidence>
<keyword evidence="2" id="KW-1133">Transmembrane helix</keyword>
<dbReference type="OrthoDB" id="4941332at2759"/>
<keyword evidence="2" id="KW-0472">Membrane</keyword>
<reference evidence="3 4" key="1">
    <citation type="submission" date="2013-03" db="EMBL/GenBank/DDBJ databases">
        <title>The Genome Sequence of Exophiala aquamarina CBS 119918.</title>
        <authorList>
            <consortium name="The Broad Institute Genomics Platform"/>
            <person name="Cuomo C."/>
            <person name="de Hoog S."/>
            <person name="Gorbushina A."/>
            <person name="Walker B."/>
            <person name="Young S.K."/>
            <person name="Zeng Q."/>
            <person name="Gargeya S."/>
            <person name="Fitzgerald M."/>
            <person name="Haas B."/>
            <person name="Abouelleil A."/>
            <person name="Allen A.W."/>
            <person name="Alvarado L."/>
            <person name="Arachchi H.M."/>
            <person name="Berlin A.M."/>
            <person name="Chapman S.B."/>
            <person name="Gainer-Dewar J."/>
            <person name="Goldberg J."/>
            <person name="Griggs A."/>
            <person name="Gujja S."/>
            <person name="Hansen M."/>
            <person name="Howarth C."/>
            <person name="Imamovic A."/>
            <person name="Ireland A."/>
            <person name="Larimer J."/>
            <person name="McCowan C."/>
            <person name="Murphy C."/>
            <person name="Pearson M."/>
            <person name="Poon T.W."/>
            <person name="Priest M."/>
            <person name="Roberts A."/>
            <person name="Saif S."/>
            <person name="Shea T."/>
            <person name="Sisk P."/>
            <person name="Sykes S."/>
            <person name="Wortman J."/>
            <person name="Nusbaum C."/>
            <person name="Birren B."/>
        </authorList>
    </citation>
    <scope>NUCLEOTIDE SEQUENCE [LARGE SCALE GENOMIC DNA]</scope>
    <source>
        <strain evidence="3 4">CBS 119918</strain>
    </source>
</reference>
<sequence length="537" mass="60354">MNKKSSFSSLREYGLIARGGSSLGRAFLHHIFSLAYGSDQQYNHERFGVIGRLLPWLGLINLPAVQQVHRNINCWTNDQVMAWKQSTFESCTTVAVVGAIFTSITLSALSLPKLEDCPWTAKAFIVASMILAILAVAEATSLQQKIAGLSGHLDVRLWLSRGTSAHSHLYRLMKPFHVFPLESSVASVEAVRMPRLYVFFAGWVFAVGMGIYLAWQWVNETDILTRVKHRNVFITFAAIISGLFVHDICLSVFEARDQEKRIKEFGMNNTNVYSISDELRTLENILKELQMLNERRDEQVSGPEVFENHIMSLRSDLVHSKNYAELLGRQQVALVECIWHLYHQLCVEIVNRDENLATQLESKASLNDIFGYLGLEPIDDNSSQSSEQTAQKLELGGEESLPESPYSRSSVDSLKLPSTLQDLNISYPPQAHSSPAYNFQGVEKPAFDSFKLTEALLQDGGTSELSGLPASWLLDKQVSQSPFSFPENGTVWNFDAITESQAPEWEKMRLCKTVVWDDSSSANYDRDGLFSPTFPYC</sequence>
<dbReference type="STRING" id="1182545.A0A072P2G4"/>
<proteinExistence type="predicted"/>
<dbReference type="AlphaFoldDB" id="A0A072P2G4"/>
<accession>A0A072P2G4</accession>
<name>A0A072P2G4_9EURO</name>
<feature type="transmembrane region" description="Helical" evidence="2">
    <location>
        <begin position="91"/>
        <end position="111"/>
    </location>
</feature>
<dbReference type="EMBL" id="AMGV01000010">
    <property type="protein sequence ID" value="KEF54269.1"/>
    <property type="molecule type" value="Genomic_DNA"/>
</dbReference>
<feature type="transmembrane region" description="Helical" evidence="2">
    <location>
        <begin position="196"/>
        <end position="218"/>
    </location>
</feature>
<keyword evidence="4" id="KW-1185">Reference proteome</keyword>
<evidence type="ECO:0000313" key="4">
    <source>
        <dbReference type="Proteomes" id="UP000027920"/>
    </source>
</evidence>
<organism evidence="3 4">
    <name type="scientific">Exophiala aquamarina CBS 119918</name>
    <dbReference type="NCBI Taxonomy" id="1182545"/>
    <lineage>
        <taxon>Eukaryota</taxon>
        <taxon>Fungi</taxon>
        <taxon>Dikarya</taxon>
        <taxon>Ascomycota</taxon>
        <taxon>Pezizomycotina</taxon>
        <taxon>Eurotiomycetes</taxon>
        <taxon>Chaetothyriomycetidae</taxon>
        <taxon>Chaetothyriales</taxon>
        <taxon>Herpotrichiellaceae</taxon>
        <taxon>Exophiala</taxon>
    </lineage>
</organism>
<feature type="transmembrane region" description="Helical" evidence="2">
    <location>
        <begin position="123"/>
        <end position="142"/>
    </location>
</feature>
<evidence type="ECO:0000313" key="3">
    <source>
        <dbReference type="EMBL" id="KEF54269.1"/>
    </source>
</evidence>
<protein>
    <submittedName>
        <fullName evidence="3">Uncharacterized protein</fullName>
    </submittedName>
</protein>
<dbReference type="RefSeq" id="XP_013256859.1">
    <property type="nucleotide sequence ID" value="XM_013401405.1"/>
</dbReference>
<dbReference type="HOGENOM" id="CLU_507164_0_0_1"/>
<comment type="caution">
    <text evidence="3">The sequence shown here is derived from an EMBL/GenBank/DDBJ whole genome shotgun (WGS) entry which is preliminary data.</text>
</comment>
<dbReference type="GeneID" id="25284344"/>
<feature type="compositionally biased region" description="Polar residues" evidence="1">
    <location>
        <begin position="380"/>
        <end position="391"/>
    </location>
</feature>
<dbReference type="Proteomes" id="UP000027920">
    <property type="component" value="Unassembled WGS sequence"/>
</dbReference>